<gene>
    <name evidence="2" type="ORF">OB69_16165</name>
</gene>
<keyword evidence="3" id="KW-1185">Reference proteome</keyword>
<sequence>MKNKLLRTMIAIGIFAFSMNLNAFNMNEPGGGGCNSSGVTYVCGELQVAQLERDATRNCCAGSSIQWYDVCTNRGDTLEITENGSNSSCAD</sequence>
<dbReference type="RefSeq" id="WP_053224784.1">
    <property type="nucleotide sequence ID" value="NZ_JSVA01000018.1"/>
</dbReference>
<evidence type="ECO:0000313" key="2">
    <source>
        <dbReference type="EMBL" id="KOF01864.1"/>
    </source>
</evidence>
<dbReference type="PATRIC" id="fig|1566026.4.peg.1555"/>
<evidence type="ECO:0000313" key="3">
    <source>
        <dbReference type="Proteomes" id="UP000036908"/>
    </source>
</evidence>
<dbReference type="Proteomes" id="UP000036908">
    <property type="component" value="Unassembled WGS sequence"/>
</dbReference>
<keyword evidence="1" id="KW-0732">Signal</keyword>
<feature type="chain" id="PRO_5005580413" description="Kazal-like domain-containing protein" evidence="1">
    <location>
        <begin position="24"/>
        <end position="91"/>
    </location>
</feature>
<organism evidence="2 3">
    <name type="scientific">Roseivirga seohaensis subsp. aquiponti</name>
    <dbReference type="NCBI Taxonomy" id="1566026"/>
    <lineage>
        <taxon>Bacteria</taxon>
        <taxon>Pseudomonadati</taxon>
        <taxon>Bacteroidota</taxon>
        <taxon>Cytophagia</taxon>
        <taxon>Cytophagales</taxon>
        <taxon>Roseivirgaceae</taxon>
        <taxon>Roseivirga</taxon>
    </lineage>
</organism>
<evidence type="ECO:0000256" key="1">
    <source>
        <dbReference type="SAM" id="SignalP"/>
    </source>
</evidence>
<protein>
    <recommendedName>
        <fullName evidence="4">Kazal-like domain-containing protein</fullName>
    </recommendedName>
</protein>
<proteinExistence type="predicted"/>
<accession>A0A0L8AHI2</accession>
<name>A0A0L8AHI2_9BACT</name>
<dbReference type="EMBL" id="JSVA01000018">
    <property type="protein sequence ID" value="KOF01864.1"/>
    <property type="molecule type" value="Genomic_DNA"/>
</dbReference>
<comment type="caution">
    <text evidence="2">The sequence shown here is derived from an EMBL/GenBank/DDBJ whole genome shotgun (WGS) entry which is preliminary data.</text>
</comment>
<dbReference type="AlphaFoldDB" id="A0A0L8AHI2"/>
<reference evidence="3" key="1">
    <citation type="submission" date="2014-11" db="EMBL/GenBank/DDBJ databases">
        <title>Genome sequencing of Roseivirga sp. D-25.</title>
        <authorList>
            <person name="Selvaratnam C."/>
            <person name="Thevarajoo S."/>
            <person name="Goh K.M."/>
            <person name="Eee R."/>
            <person name="Chan K.-G."/>
            <person name="Chong C.S."/>
        </authorList>
    </citation>
    <scope>NUCLEOTIDE SEQUENCE [LARGE SCALE GENOMIC DNA]</scope>
    <source>
        <strain evidence="3">D-25</strain>
    </source>
</reference>
<feature type="signal peptide" evidence="1">
    <location>
        <begin position="1"/>
        <end position="23"/>
    </location>
</feature>
<evidence type="ECO:0008006" key="4">
    <source>
        <dbReference type="Google" id="ProtNLM"/>
    </source>
</evidence>